<dbReference type="Gene3D" id="3.30.70.120">
    <property type="match status" value="1"/>
</dbReference>
<dbReference type="NCBIfam" id="TIGR00486">
    <property type="entry name" value="YbgI_SA1388"/>
    <property type="match status" value="1"/>
</dbReference>
<evidence type="ECO:0000256" key="6">
    <source>
        <dbReference type="PIRSR" id="PIRSR602678-1"/>
    </source>
</evidence>
<evidence type="ECO:0000256" key="2">
    <source>
        <dbReference type="ARBA" id="ARBA00011643"/>
    </source>
</evidence>
<dbReference type="PIRSF" id="PIRSF037489">
    <property type="entry name" value="UCP037489_NIF3_YqfO"/>
    <property type="match status" value="1"/>
</dbReference>
<keyword evidence="4 5" id="KW-0479">Metal-binding</keyword>
<feature type="binding site" evidence="6">
    <location>
        <position position="65"/>
    </location>
    <ligand>
        <name>a divalent metal cation</name>
        <dbReference type="ChEBI" id="CHEBI:60240"/>
        <label>1</label>
    </ligand>
</feature>
<dbReference type="EMBL" id="CP155447">
    <property type="protein sequence ID" value="XBH08121.1"/>
    <property type="molecule type" value="Genomic_DNA"/>
</dbReference>
<dbReference type="GO" id="GO:0005737">
    <property type="term" value="C:cytoplasm"/>
    <property type="evidence" value="ECO:0007669"/>
    <property type="project" value="TreeGrafter"/>
</dbReference>
<dbReference type="AlphaFoldDB" id="A0AAU7CSE2"/>
<gene>
    <name evidence="7" type="ORF">V5E97_19405</name>
</gene>
<dbReference type="Gene3D" id="3.40.1390.30">
    <property type="entry name" value="NIF3 (NGG1p interacting factor 3)-like"/>
    <property type="match status" value="2"/>
</dbReference>
<accession>A0AAU7CSE2</accession>
<comment type="similarity">
    <text evidence="1 5">Belongs to the GTP cyclohydrolase I type 2/NIF3 family.</text>
</comment>
<organism evidence="7">
    <name type="scientific">Singulisphaera sp. Ch08</name>
    <dbReference type="NCBI Taxonomy" id="3120278"/>
    <lineage>
        <taxon>Bacteria</taxon>
        <taxon>Pseudomonadati</taxon>
        <taxon>Planctomycetota</taxon>
        <taxon>Planctomycetia</taxon>
        <taxon>Isosphaerales</taxon>
        <taxon>Isosphaeraceae</taxon>
        <taxon>Singulisphaera</taxon>
    </lineage>
</organism>
<sequence>MSTVAEVTRWLDEFAPLSLAESWDNVGLLWGDPAAKVTRIMTCLTVTPRTAREAIDDGAELIVSHHPVLFRPVKRVRADDRETGMLWDLARAGVSIASPHTAFDNTQGGINDGLAGRLGLLDVQPLRPSPASPSFKIVLFAPRESCDVILAAAFAAGAGKIGAYDECSFTSAGLGTFFGTEESNPTVGRRGRRELVRERRVELVCPASQLTVVLGAIRSAHPYEEPATDVYPLHPGDSGQGAGRVGRLGTSTNLGAFAELIGQTLAAPGIQVVGPADRRVERVAIVCGAGDDFIGDAVRCRADVLLTGEARFHRTLEAESIGIGLVVAGHHATERPGVEDLATRISAAFPALTVWPSRQEADPLRLIG</sequence>
<feature type="binding site" evidence="6">
    <location>
        <position position="66"/>
    </location>
    <ligand>
        <name>a divalent metal cation</name>
        <dbReference type="ChEBI" id="CHEBI:60240"/>
        <label>1</label>
    </ligand>
</feature>
<dbReference type="InterPro" id="IPR002678">
    <property type="entry name" value="DUF34/NIF3"/>
</dbReference>
<feature type="binding site" evidence="6">
    <location>
        <position position="330"/>
    </location>
    <ligand>
        <name>a divalent metal cation</name>
        <dbReference type="ChEBI" id="CHEBI:60240"/>
        <label>1</label>
    </ligand>
</feature>
<evidence type="ECO:0000256" key="3">
    <source>
        <dbReference type="ARBA" id="ARBA00022112"/>
    </source>
</evidence>
<dbReference type="PANTHER" id="PTHR13799:SF14">
    <property type="entry name" value="GTP CYCLOHYDROLASE 1 TYPE 2 HOMOLOG"/>
    <property type="match status" value="1"/>
</dbReference>
<dbReference type="RefSeq" id="WP_406700959.1">
    <property type="nucleotide sequence ID" value="NZ_CP155447.1"/>
</dbReference>
<dbReference type="Pfam" id="PF01784">
    <property type="entry name" value="DUF34_NIF3"/>
    <property type="match status" value="1"/>
</dbReference>
<proteinExistence type="inferred from homology"/>
<evidence type="ECO:0000256" key="4">
    <source>
        <dbReference type="ARBA" id="ARBA00022723"/>
    </source>
</evidence>
<protein>
    <recommendedName>
        <fullName evidence="3 5">GTP cyclohydrolase 1 type 2 homolog</fullName>
    </recommendedName>
</protein>
<evidence type="ECO:0000313" key="7">
    <source>
        <dbReference type="EMBL" id="XBH08121.1"/>
    </source>
</evidence>
<dbReference type="InterPro" id="IPR036069">
    <property type="entry name" value="DUF34/NIF3_sf"/>
</dbReference>
<reference evidence="7" key="1">
    <citation type="submission" date="2024-05" db="EMBL/GenBank/DDBJ databases">
        <title>Planctomycetes of the genus Singulisphaera possess chitinolytic capabilities.</title>
        <authorList>
            <person name="Ivanova A."/>
        </authorList>
    </citation>
    <scope>NUCLEOTIDE SEQUENCE</scope>
    <source>
        <strain evidence="7">Ch08T</strain>
    </source>
</reference>
<name>A0AAU7CSE2_9BACT</name>
<dbReference type="SUPFAM" id="SSF102705">
    <property type="entry name" value="NIF3 (NGG1p interacting factor 3)-like"/>
    <property type="match status" value="1"/>
</dbReference>
<dbReference type="FunFam" id="3.40.1390.30:FF:000001">
    <property type="entry name" value="GTP cyclohydrolase 1 type 2"/>
    <property type="match status" value="1"/>
</dbReference>
<dbReference type="InterPro" id="IPR017221">
    <property type="entry name" value="DUF34/NIF3_bac"/>
</dbReference>
<feature type="binding site" evidence="6">
    <location>
        <position position="334"/>
    </location>
    <ligand>
        <name>a divalent metal cation</name>
        <dbReference type="ChEBI" id="CHEBI:60240"/>
        <label>1</label>
    </ligand>
</feature>
<dbReference type="InterPro" id="IPR015867">
    <property type="entry name" value="N-reg_PII/ATP_PRibTrfase_C"/>
</dbReference>
<evidence type="ECO:0000256" key="5">
    <source>
        <dbReference type="PIRNR" id="PIRNR037489"/>
    </source>
</evidence>
<dbReference type="PANTHER" id="PTHR13799">
    <property type="entry name" value="NGG1 INTERACTING FACTOR 3"/>
    <property type="match status" value="1"/>
</dbReference>
<evidence type="ECO:0000256" key="1">
    <source>
        <dbReference type="ARBA" id="ARBA00006964"/>
    </source>
</evidence>
<comment type="subunit">
    <text evidence="2">Homohexamer.</text>
</comment>
<dbReference type="GO" id="GO:0046872">
    <property type="term" value="F:metal ion binding"/>
    <property type="evidence" value="ECO:0007669"/>
    <property type="project" value="UniProtKB-UniRule"/>
</dbReference>
<feature type="binding site" evidence="6">
    <location>
        <position position="104"/>
    </location>
    <ligand>
        <name>a divalent metal cation</name>
        <dbReference type="ChEBI" id="CHEBI:60240"/>
        <label>1</label>
    </ligand>
</feature>